<dbReference type="InterPro" id="IPR011009">
    <property type="entry name" value="Kinase-like_dom_sf"/>
</dbReference>
<dbReference type="EMBL" id="PXXK01000551">
    <property type="protein sequence ID" value="RFN43541.1"/>
    <property type="molecule type" value="Genomic_DNA"/>
</dbReference>
<dbReference type="Gene3D" id="3.30.200.20">
    <property type="entry name" value="Phosphorylase Kinase, domain 1"/>
    <property type="match status" value="1"/>
</dbReference>
<sequence length="424" mass="47552">AFIPEFQPKGFITTLDMMSEPEAGAGPKTATTPSERIGAPDQGDFVDSEDEYEFDEVAEDPELYAQGLYYPTYIGEILANRYRIDHKLGHGGFSVVWMAYDMLSKRDVALKVMVYGDAGEHEYHVQREVANAVSDTSRLLLCQDAFILSGPHGHHRVLVLPLQGPNLRDHIREKPIVARMLAAKQLLHGLRALHEGGIVHRDLNSANVMFGLCPLSSQDTTTKYQYIGRPRKMMLPYVPWKPCELVMPMAPQKELITDDVYLGDFGMAIRAGTPVVQKVQSPAKYCAPERVHGMNPSFVSDMWSYMCLFAELYGKYPLFSGSANSTVISFIVDTLGPLPVQWKGLYDAGGLCDPEWYSQHRKPSSHLGLENKITLLRPDIATTEQRLVLDILRWGFSYLPEHRPTAAQLLDSVLFKDLMAIYGL</sequence>
<comment type="caution">
    <text evidence="9">The sequence shown here is derived from an EMBL/GenBank/DDBJ whole genome shotgun (WGS) entry which is preliminary data.</text>
</comment>
<keyword evidence="2" id="KW-0808">Transferase</keyword>
<evidence type="ECO:0000256" key="5">
    <source>
        <dbReference type="ARBA" id="ARBA00022840"/>
    </source>
</evidence>
<feature type="binding site" evidence="6">
    <location>
        <position position="111"/>
    </location>
    <ligand>
        <name>ATP</name>
        <dbReference type="ChEBI" id="CHEBI:30616"/>
    </ligand>
</feature>
<evidence type="ECO:0000256" key="2">
    <source>
        <dbReference type="ARBA" id="ARBA00022679"/>
    </source>
</evidence>
<dbReference type="InterPro" id="IPR000719">
    <property type="entry name" value="Prot_kinase_dom"/>
</dbReference>
<evidence type="ECO:0000256" key="1">
    <source>
        <dbReference type="ARBA" id="ARBA00022527"/>
    </source>
</evidence>
<evidence type="ECO:0000256" key="4">
    <source>
        <dbReference type="ARBA" id="ARBA00022777"/>
    </source>
</evidence>
<dbReference type="PROSITE" id="PS50011">
    <property type="entry name" value="PROTEIN_KINASE_DOM"/>
    <property type="match status" value="1"/>
</dbReference>
<evidence type="ECO:0000313" key="10">
    <source>
        <dbReference type="Proteomes" id="UP000265631"/>
    </source>
</evidence>
<keyword evidence="1" id="KW-0723">Serine/threonine-protein kinase</keyword>
<keyword evidence="4 9" id="KW-0418">Kinase</keyword>
<feature type="domain" description="Protein kinase" evidence="8">
    <location>
        <begin position="82"/>
        <end position="415"/>
    </location>
</feature>
<dbReference type="AlphaFoldDB" id="A0A395M6L9"/>
<dbReference type="SUPFAM" id="SSF56112">
    <property type="entry name" value="Protein kinase-like (PK-like)"/>
    <property type="match status" value="1"/>
</dbReference>
<keyword evidence="5 6" id="KW-0067">ATP-binding</keyword>
<dbReference type="GO" id="GO:0005524">
    <property type="term" value="F:ATP binding"/>
    <property type="evidence" value="ECO:0007669"/>
    <property type="project" value="UniProtKB-UniRule"/>
</dbReference>
<keyword evidence="10" id="KW-1185">Reference proteome</keyword>
<evidence type="ECO:0000256" key="7">
    <source>
        <dbReference type="SAM" id="MobiDB-lite"/>
    </source>
</evidence>
<evidence type="ECO:0000313" key="9">
    <source>
        <dbReference type="EMBL" id="RFN43541.1"/>
    </source>
</evidence>
<keyword evidence="3 6" id="KW-0547">Nucleotide-binding</keyword>
<dbReference type="PANTHER" id="PTHR24058">
    <property type="entry name" value="DUAL SPECIFICITY PROTEIN KINASE"/>
    <property type="match status" value="1"/>
</dbReference>
<proteinExistence type="predicted"/>
<dbReference type="GO" id="GO:0004674">
    <property type="term" value="F:protein serine/threonine kinase activity"/>
    <property type="evidence" value="ECO:0007669"/>
    <property type="project" value="UniProtKB-KW"/>
</dbReference>
<dbReference type="Gene3D" id="1.10.510.10">
    <property type="entry name" value="Transferase(Phosphotransferase) domain 1"/>
    <property type="match status" value="1"/>
</dbReference>
<feature type="non-terminal residue" evidence="9">
    <location>
        <position position="1"/>
    </location>
</feature>
<dbReference type="Proteomes" id="UP000265631">
    <property type="component" value="Unassembled WGS sequence"/>
</dbReference>
<evidence type="ECO:0000256" key="3">
    <source>
        <dbReference type="ARBA" id="ARBA00022741"/>
    </source>
</evidence>
<reference evidence="9 10" key="1">
    <citation type="journal article" date="2018" name="PLoS Pathog.">
        <title>Evolution of structural diversity of trichothecenes, a family of toxins produced by plant pathogenic and entomopathogenic fungi.</title>
        <authorList>
            <person name="Proctor R.H."/>
            <person name="McCormick S.P."/>
            <person name="Kim H.S."/>
            <person name="Cardoza R.E."/>
            <person name="Stanley A.M."/>
            <person name="Lindo L."/>
            <person name="Kelly A."/>
            <person name="Brown D.W."/>
            <person name="Lee T."/>
            <person name="Vaughan M.M."/>
            <person name="Alexander N.J."/>
            <person name="Busman M."/>
            <person name="Gutierrez S."/>
        </authorList>
    </citation>
    <scope>NUCLEOTIDE SEQUENCE [LARGE SCALE GENOMIC DNA]</scope>
    <source>
        <strain evidence="9 10">NRRL 13405</strain>
    </source>
</reference>
<dbReference type="PROSITE" id="PS00107">
    <property type="entry name" value="PROTEIN_KINASE_ATP"/>
    <property type="match status" value="1"/>
</dbReference>
<organism evidence="9 10">
    <name type="scientific">Fusarium flagelliforme</name>
    <dbReference type="NCBI Taxonomy" id="2675880"/>
    <lineage>
        <taxon>Eukaryota</taxon>
        <taxon>Fungi</taxon>
        <taxon>Dikarya</taxon>
        <taxon>Ascomycota</taxon>
        <taxon>Pezizomycotina</taxon>
        <taxon>Sordariomycetes</taxon>
        <taxon>Hypocreomycetidae</taxon>
        <taxon>Hypocreales</taxon>
        <taxon>Nectriaceae</taxon>
        <taxon>Fusarium</taxon>
        <taxon>Fusarium incarnatum-equiseti species complex</taxon>
    </lineage>
</organism>
<dbReference type="InterPro" id="IPR017441">
    <property type="entry name" value="Protein_kinase_ATP_BS"/>
</dbReference>
<protein>
    <submittedName>
        <fullName evidence="9">Cmgc protein kinase</fullName>
    </submittedName>
</protein>
<dbReference type="STRING" id="2594813.A0A395M6L9"/>
<gene>
    <name evidence="9" type="ORF">FIE12Z_12222</name>
</gene>
<dbReference type="InterPro" id="IPR001245">
    <property type="entry name" value="Ser-Thr/Tyr_kinase_cat_dom"/>
</dbReference>
<evidence type="ECO:0000256" key="6">
    <source>
        <dbReference type="PROSITE-ProRule" id="PRU10141"/>
    </source>
</evidence>
<evidence type="ECO:0000259" key="8">
    <source>
        <dbReference type="PROSITE" id="PS50011"/>
    </source>
</evidence>
<dbReference type="SMART" id="SM00220">
    <property type="entry name" value="S_TKc"/>
    <property type="match status" value="1"/>
</dbReference>
<name>A0A395M6L9_9HYPO</name>
<dbReference type="InterPro" id="IPR050494">
    <property type="entry name" value="Ser_Thr_dual-spec_kinase"/>
</dbReference>
<dbReference type="Pfam" id="PF07714">
    <property type="entry name" value="PK_Tyr_Ser-Thr"/>
    <property type="match status" value="1"/>
</dbReference>
<accession>A0A395M6L9</accession>
<feature type="region of interest" description="Disordered" evidence="7">
    <location>
        <begin position="20"/>
        <end position="41"/>
    </location>
</feature>